<comment type="caution">
    <text evidence="2">The sequence shown here is derived from an EMBL/GenBank/DDBJ whole genome shotgun (WGS) entry which is preliminary data.</text>
</comment>
<name>A0ABX4NDT4_9LEPT</name>
<sequence length="368" mass="42972">MKLIYLDQNVYSDFLLPSVSDKKLLLLLKRKIEQKKILIPYSFSHITEVSGRTNKESISKELALISVLSNDLLIQIYADKAFLSKLEPITAFTNVKANPVKFPQEFIKVLKINERLMPYLKKMGFDPEVFNNKTAEEIRKFYDDLFIQPDNLLKKLDKREERRISLYSKLSFKLLNKFAISQLNSALLAAIEVKSAYVEFTRNFINEKQDIPDLFSSMIKPQYKEDLKRYRNSIKILQKKLSELLSKNIFEVQDLKPLSNYSDLRNLIQSSFDHLEHARPQILVSDLVLLELVGYYPDSKKRKSEVKKKGYFLELYDKEHVNYASFCDVLITSDNKLRKRALAALKLNSNIQTNILDKAEAIEYFESL</sequence>
<evidence type="ECO:0000313" key="3">
    <source>
        <dbReference type="Proteomes" id="UP000231919"/>
    </source>
</evidence>
<dbReference type="EMBL" id="NPDP01000019">
    <property type="protein sequence ID" value="PJZ29630.1"/>
    <property type="molecule type" value="Genomic_DNA"/>
</dbReference>
<keyword evidence="1" id="KW-0175">Coiled coil</keyword>
<proteinExistence type="predicted"/>
<dbReference type="RefSeq" id="WP_100755626.1">
    <property type="nucleotide sequence ID" value="NZ_NPDP01000019.1"/>
</dbReference>
<dbReference type="Proteomes" id="UP000231919">
    <property type="component" value="Unassembled WGS sequence"/>
</dbReference>
<reference evidence="2 3" key="1">
    <citation type="submission" date="2017-07" db="EMBL/GenBank/DDBJ databases">
        <title>Leptospira spp. isolated from tropical soils.</title>
        <authorList>
            <person name="Thibeaux R."/>
            <person name="Iraola G."/>
            <person name="Ferres I."/>
            <person name="Bierque E."/>
            <person name="Girault D."/>
            <person name="Soupe-Gilbert M.-E."/>
            <person name="Picardeau M."/>
            <person name="Goarant C."/>
        </authorList>
    </citation>
    <scope>NUCLEOTIDE SEQUENCE [LARGE SCALE GENOMIC DNA]</scope>
    <source>
        <strain evidence="2 3">JW2-C-B1</strain>
    </source>
</reference>
<evidence type="ECO:0000256" key="1">
    <source>
        <dbReference type="SAM" id="Coils"/>
    </source>
</evidence>
<evidence type="ECO:0008006" key="4">
    <source>
        <dbReference type="Google" id="ProtNLM"/>
    </source>
</evidence>
<protein>
    <recommendedName>
        <fullName evidence="4">DUF4935 domain-containing protein</fullName>
    </recommendedName>
</protein>
<keyword evidence="3" id="KW-1185">Reference proteome</keyword>
<accession>A0ABX4NDT4</accession>
<feature type="coiled-coil region" evidence="1">
    <location>
        <begin position="220"/>
        <end position="247"/>
    </location>
</feature>
<gene>
    <name evidence="2" type="ORF">CH378_11805</name>
</gene>
<evidence type="ECO:0000313" key="2">
    <source>
        <dbReference type="EMBL" id="PJZ29630.1"/>
    </source>
</evidence>
<organism evidence="2 3">
    <name type="scientific">Leptospira kmetyi</name>
    <dbReference type="NCBI Taxonomy" id="408139"/>
    <lineage>
        <taxon>Bacteria</taxon>
        <taxon>Pseudomonadati</taxon>
        <taxon>Spirochaetota</taxon>
        <taxon>Spirochaetia</taxon>
        <taxon>Leptospirales</taxon>
        <taxon>Leptospiraceae</taxon>
        <taxon>Leptospira</taxon>
    </lineage>
</organism>